<gene>
    <name evidence="1" type="ORF">BG845_05475</name>
</gene>
<comment type="caution">
    <text evidence="1">The sequence shown here is derived from an EMBL/GenBank/DDBJ whole genome shotgun (WGS) entry which is preliminary data.</text>
</comment>
<evidence type="ECO:0000313" key="2">
    <source>
        <dbReference type="Proteomes" id="UP000194360"/>
    </source>
</evidence>
<dbReference type="SUPFAM" id="SSF53254">
    <property type="entry name" value="Phosphoglycerate mutase-like"/>
    <property type="match status" value="1"/>
</dbReference>
<dbReference type="EMBL" id="MIGB01000040">
    <property type="protein sequence ID" value="OSY36397.1"/>
    <property type="molecule type" value="Genomic_DNA"/>
</dbReference>
<proteinExistence type="predicted"/>
<dbReference type="AlphaFoldDB" id="A0A1Y2MNZ1"/>
<organism evidence="1 2">
    <name type="scientific">Pseudonocardia autotrophica</name>
    <name type="common">Amycolata autotrophica</name>
    <name type="synonym">Nocardia autotrophica</name>
    <dbReference type="NCBI Taxonomy" id="2074"/>
    <lineage>
        <taxon>Bacteria</taxon>
        <taxon>Bacillati</taxon>
        <taxon>Actinomycetota</taxon>
        <taxon>Actinomycetes</taxon>
        <taxon>Pseudonocardiales</taxon>
        <taxon>Pseudonocardiaceae</taxon>
        <taxon>Pseudonocardia</taxon>
    </lineage>
</organism>
<dbReference type="InterPro" id="IPR013078">
    <property type="entry name" value="His_Pase_superF_clade-1"/>
</dbReference>
<dbReference type="STRING" id="2074.BG845_05475"/>
<accession>A0A1Y2MNZ1</accession>
<dbReference type="InterPro" id="IPR029033">
    <property type="entry name" value="His_PPase_superfam"/>
</dbReference>
<reference evidence="1 2" key="1">
    <citation type="submission" date="2016-09" db="EMBL/GenBank/DDBJ databases">
        <title>Pseudonocardia autotrophica DSM535, a candidate organism with high potential of specific P450 cytochromes.</title>
        <authorList>
            <person name="Grumaz C."/>
            <person name="Vainshtein Y."/>
            <person name="Kirstahler P."/>
            <person name="Sohn K."/>
        </authorList>
    </citation>
    <scope>NUCLEOTIDE SEQUENCE [LARGE SCALE GENOMIC DNA]</scope>
    <source>
        <strain evidence="1 2">DSM 535</strain>
    </source>
</reference>
<name>A0A1Y2MNZ1_PSEAH</name>
<dbReference type="Gene3D" id="3.40.50.1240">
    <property type="entry name" value="Phosphoglycerate mutase-like"/>
    <property type="match status" value="1"/>
</dbReference>
<sequence>MTDGRCRVTFVVQVATKATQGAEFPAGGPVDDRMEPRLRRLTRLRADRVRHAPEPASVATCAAVGRGGAVDAELRGWDAGRWAGRALDAVAVEDPAGVAQWLADPGAAPHGGESLLDLLDRVTSWLGAARPGHTLAVCGPAVVRAATVVVLGAPPAAFWRIDAAPLTSTDLRGGPGRWTVRATGVRLARTETAGTRHAMPRRSRPR</sequence>
<protein>
    <submittedName>
        <fullName evidence="1">Bifunctional RNase H/acid phosphatase</fullName>
    </submittedName>
</protein>
<dbReference type="Pfam" id="PF00300">
    <property type="entry name" value="His_Phos_1"/>
    <property type="match status" value="1"/>
</dbReference>
<evidence type="ECO:0000313" key="1">
    <source>
        <dbReference type="EMBL" id="OSY36397.1"/>
    </source>
</evidence>
<dbReference type="Proteomes" id="UP000194360">
    <property type="component" value="Unassembled WGS sequence"/>
</dbReference>
<keyword evidence="2" id="KW-1185">Reference proteome</keyword>